<dbReference type="PANTHER" id="PTHR31760:SF0">
    <property type="entry name" value="S-ADENOSYL-L-METHIONINE-DEPENDENT METHYLTRANSFERASES SUPERFAMILY PROTEIN"/>
    <property type="match status" value="1"/>
</dbReference>
<keyword evidence="3" id="KW-0808">Transferase</keyword>
<keyword evidence="1" id="KW-0963">Cytoplasm</keyword>
<organism evidence="4">
    <name type="scientific">marine sediment metagenome</name>
    <dbReference type="NCBI Taxonomy" id="412755"/>
    <lineage>
        <taxon>unclassified sequences</taxon>
        <taxon>metagenomes</taxon>
        <taxon>ecological metagenomes</taxon>
    </lineage>
</organism>
<dbReference type="GO" id="GO:0070043">
    <property type="term" value="F:rRNA (guanine-N7-)-methyltransferase activity"/>
    <property type="evidence" value="ECO:0007669"/>
    <property type="project" value="TreeGrafter"/>
</dbReference>
<accession>X0UJX6</accession>
<gene>
    <name evidence="4" type="ORF">S01H1_20658</name>
</gene>
<reference evidence="4" key="1">
    <citation type="journal article" date="2014" name="Front. Microbiol.">
        <title>High frequency of phylogenetically diverse reductive dehalogenase-homologous genes in deep subseafloor sedimentary metagenomes.</title>
        <authorList>
            <person name="Kawai M."/>
            <person name="Futagami T."/>
            <person name="Toyoda A."/>
            <person name="Takaki Y."/>
            <person name="Nishi S."/>
            <person name="Hori S."/>
            <person name="Arai W."/>
            <person name="Tsubouchi T."/>
            <person name="Morono Y."/>
            <person name="Uchiyama I."/>
            <person name="Ito T."/>
            <person name="Fujiyama A."/>
            <person name="Inagaki F."/>
            <person name="Takami H."/>
        </authorList>
    </citation>
    <scope>NUCLEOTIDE SEQUENCE</scope>
    <source>
        <strain evidence="4">Expedition CK06-06</strain>
    </source>
</reference>
<dbReference type="InterPro" id="IPR003682">
    <property type="entry name" value="rRNA_ssu_MeTfrase_G"/>
</dbReference>
<evidence type="ECO:0000256" key="1">
    <source>
        <dbReference type="ARBA" id="ARBA00022490"/>
    </source>
</evidence>
<evidence type="ECO:0000256" key="2">
    <source>
        <dbReference type="ARBA" id="ARBA00022552"/>
    </source>
</evidence>
<protein>
    <submittedName>
        <fullName evidence="4">Uncharacterized protein</fullName>
    </submittedName>
</protein>
<dbReference type="PANTHER" id="PTHR31760">
    <property type="entry name" value="S-ADENOSYL-L-METHIONINE-DEPENDENT METHYLTRANSFERASES SUPERFAMILY PROTEIN"/>
    <property type="match status" value="1"/>
</dbReference>
<dbReference type="EMBL" id="BARS01011338">
    <property type="protein sequence ID" value="GAF88805.1"/>
    <property type="molecule type" value="Genomic_DNA"/>
</dbReference>
<evidence type="ECO:0000256" key="3">
    <source>
        <dbReference type="ARBA" id="ARBA00022679"/>
    </source>
</evidence>
<comment type="caution">
    <text evidence="4">The sequence shown here is derived from an EMBL/GenBank/DDBJ whole genome shotgun (WGS) entry which is preliminary data.</text>
</comment>
<dbReference type="GO" id="GO:0005829">
    <property type="term" value="C:cytosol"/>
    <property type="evidence" value="ECO:0007669"/>
    <property type="project" value="TreeGrafter"/>
</dbReference>
<evidence type="ECO:0000313" key="4">
    <source>
        <dbReference type="EMBL" id="GAF88805.1"/>
    </source>
</evidence>
<keyword evidence="2" id="KW-0698">rRNA processing</keyword>
<dbReference type="Gene3D" id="3.40.50.150">
    <property type="entry name" value="Vaccinia Virus protein VP39"/>
    <property type="match status" value="1"/>
</dbReference>
<feature type="non-terminal residue" evidence="4">
    <location>
        <position position="1"/>
    </location>
</feature>
<name>X0UJX6_9ZZZZ</name>
<proteinExistence type="predicted"/>
<dbReference type="InterPro" id="IPR029063">
    <property type="entry name" value="SAM-dependent_MTases_sf"/>
</dbReference>
<sequence length="80" mass="8781">TFIAMKKGAIDDEVAAAARAIGILGGQLREVKRVSLGESERDGWMSLGEREKRALVVVDKLTPTPQRYPRRPGIPGKRPL</sequence>
<dbReference type="AlphaFoldDB" id="X0UJX6"/>